<dbReference type="EMBL" id="MFSR01000109">
    <property type="protein sequence ID" value="OGI37039.1"/>
    <property type="molecule type" value="Genomic_DNA"/>
</dbReference>
<gene>
    <name evidence="2" type="ORF">A2V91_05755</name>
</gene>
<evidence type="ECO:0000313" key="3">
    <source>
        <dbReference type="Proteomes" id="UP000179334"/>
    </source>
</evidence>
<dbReference type="AlphaFoldDB" id="A0A1F6SWI2"/>
<comment type="caution">
    <text evidence="2">The sequence shown here is derived from an EMBL/GenBank/DDBJ whole genome shotgun (WGS) entry which is preliminary data.</text>
</comment>
<dbReference type="InterPro" id="IPR009599">
    <property type="entry name" value="DUF1207"/>
</dbReference>
<evidence type="ECO:0000256" key="1">
    <source>
        <dbReference type="SAM" id="SignalP"/>
    </source>
</evidence>
<organism evidence="2 3">
    <name type="scientific">Candidatus Muproteobacteria bacterium RBG_16_64_10</name>
    <dbReference type="NCBI Taxonomy" id="1817757"/>
    <lineage>
        <taxon>Bacteria</taxon>
        <taxon>Pseudomonadati</taxon>
        <taxon>Pseudomonadota</taxon>
        <taxon>Candidatus Muproteobacteria</taxon>
    </lineage>
</organism>
<proteinExistence type="predicted"/>
<accession>A0A1F6SWI2</accession>
<protein>
    <recommendedName>
        <fullName evidence="4">Haemolysin activator HlyB C-terminal domain-containing protein</fullName>
    </recommendedName>
</protein>
<dbReference type="Proteomes" id="UP000179334">
    <property type="component" value="Unassembled WGS sequence"/>
</dbReference>
<feature type="chain" id="PRO_5009225451" description="Haemolysin activator HlyB C-terminal domain-containing protein" evidence="1">
    <location>
        <begin position="18"/>
        <end position="277"/>
    </location>
</feature>
<feature type="signal peptide" evidence="1">
    <location>
        <begin position="1"/>
        <end position="17"/>
    </location>
</feature>
<feature type="non-terminal residue" evidence="2">
    <location>
        <position position="277"/>
    </location>
</feature>
<name>A0A1F6SWI2_9PROT</name>
<sequence>MIALALAALLAGPAVQAAPPDERYLRGYVEALLERDFPGQGLRVQSIIDGGVEIDARTCLGPRERRDIERLLLRLGQVQRVRFAPSTDCTHEPAPGEQPDSTIDINLLPERSLFAPLLADPREAHFLVSYQRYRAPSQSFNAASVAFGEHYPFASGTFGRFGTSQVGIQGAVFALFNLDAPSSDLVNADYWIGVPISARRGPWSMRARFFHQSSHLGDEFLLGNPGINRVNLSYEAVDAHLSHDWDRVRVYGGLGYLIHSEPSDLKRSYVQAGAEVV</sequence>
<evidence type="ECO:0000313" key="2">
    <source>
        <dbReference type="EMBL" id="OGI37039.1"/>
    </source>
</evidence>
<reference evidence="2 3" key="1">
    <citation type="journal article" date="2016" name="Nat. Commun.">
        <title>Thousands of microbial genomes shed light on interconnected biogeochemical processes in an aquifer system.</title>
        <authorList>
            <person name="Anantharaman K."/>
            <person name="Brown C.T."/>
            <person name="Hug L.A."/>
            <person name="Sharon I."/>
            <person name="Castelle C.J."/>
            <person name="Probst A.J."/>
            <person name="Thomas B.C."/>
            <person name="Singh A."/>
            <person name="Wilkins M.J."/>
            <person name="Karaoz U."/>
            <person name="Brodie E.L."/>
            <person name="Williams K.H."/>
            <person name="Hubbard S.S."/>
            <person name="Banfield J.F."/>
        </authorList>
    </citation>
    <scope>NUCLEOTIDE SEQUENCE [LARGE SCALE GENOMIC DNA]</scope>
</reference>
<dbReference type="Pfam" id="PF06727">
    <property type="entry name" value="DUF1207"/>
    <property type="match status" value="1"/>
</dbReference>
<evidence type="ECO:0008006" key="4">
    <source>
        <dbReference type="Google" id="ProtNLM"/>
    </source>
</evidence>
<keyword evidence="1" id="KW-0732">Signal</keyword>